<dbReference type="AlphaFoldDB" id="A0A835VX44"/>
<evidence type="ECO:0000313" key="2">
    <source>
        <dbReference type="EMBL" id="KAG2428789.1"/>
    </source>
</evidence>
<name>A0A835VX44_CHLIN</name>
<reference evidence="2" key="1">
    <citation type="journal article" date="2020" name="bioRxiv">
        <title>Comparative genomics of Chlamydomonas.</title>
        <authorList>
            <person name="Craig R.J."/>
            <person name="Hasan A.R."/>
            <person name="Ness R.W."/>
            <person name="Keightley P.D."/>
        </authorList>
    </citation>
    <scope>NUCLEOTIDE SEQUENCE</scope>
    <source>
        <strain evidence="2">SAG 7.73</strain>
    </source>
</reference>
<dbReference type="EMBL" id="JAEHOC010000033">
    <property type="protein sequence ID" value="KAG2428789.1"/>
    <property type="molecule type" value="Genomic_DNA"/>
</dbReference>
<protein>
    <submittedName>
        <fullName evidence="2">Uncharacterized protein</fullName>
    </submittedName>
</protein>
<feature type="region of interest" description="Disordered" evidence="1">
    <location>
        <begin position="1"/>
        <end position="50"/>
    </location>
</feature>
<feature type="compositionally biased region" description="Basic and acidic residues" evidence="1">
    <location>
        <begin position="66"/>
        <end position="76"/>
    </location>
</feature>
<feature type="compositionally biased region" description="Basic and acidic residues" evidence="1">
    <location>
        <begin position="21"/>
        <end position="42"/>
    </location>
</feature>
<evidence type="ECO:0000256" key="1">
    <source>
        <dbReference type="SAM" id="MobiDB-lite"/>
    </source>
</evidence>
<accession>A0A835VX44</accession>
<keyword evidence="3" id="KW-1185">Reference proteome</keyword>
<feature type="region of interest" description="Disordered" evidence="1">
    <location>
        <begin position="65"/>
        <end position="89"/>
    </location>
</feature>
<gene>
    <name evidence="2" type="ORF">HXX76_011489</name>
</gene>
<dbReference type="Proteomes" id="UP000650467">
    <property type="component" value="Unassembled WGS sequence"/>
</dbReference>
<organism evidence="2 3">
    <name type="scientific">Chlamydomonas incerta</name>
    <dbReference type="NCBI Taxonomy" id="51695"/>
    <lineage>
        <taxon>Eukaryota</taxon>
        <taxon>Viridiplantae</taxon>
        <taxon>Chlorophyta</taxon>
        <taxon>core chlorophytes</taxon>
        <taxon>Chlorophyceae</taxon>
        <taxon>CS clade</taxon>
        <taxon>Chlamydomonadales</taxon>
        <taxon>Chlamydomonadaceae</taxon>
        <taxon>Chlamydomonas</taxon>
    </lineage>
</organism>
<proteinExistence type="predicted"/>
<sequence length="89" mass="10142">MFRQEEQQRTGVRQFGTHTTGKLDHMLGTHASVRPEYKDPPPKRTVPTSQLESVRNIETQYIKARKAAEATRERQGSSHLYAPGKGWGH</sequence>
<evidence type="ECO:0000313" key="3">
    <source>
        <dbReference type="Proteomes" id="UP000650467"/>
    </source>
</evidence>
<dbReference type="OrthoDB" id="10346251at2759"/>
<comment type="caution">
    <text evidence="2">The sequence shown here is derived from an EMBL/GenBank/DDBJ whole genome shotgun (WGS) entry which is preliminary data.</text>
</comment>